<accession>A0AAV4QN05</accession>
<dbReference type="AlphaFoldDB" id="A0AAV4QN05"/>
<comment type="caution">
    <text evidence="1">The sequence shown here is derived from an EMBL/GenBank/DDBJ whole genome shotgun (WGS) entry which is preliminary data.</text>
</comment>
<organism evidence="1 2">
    <name type="scientific">Caerostris darwini</name>
    <dbReference type="NCBI Taxonomy" id="1538125"/>
    <lineage>
        <taxon>Eukaryota</taxon>
        <taxon>Metazoa</taxon>
        <taxon>Ecdysozoa</taxon>
        <taxon>Arthropoda</taxon>
        <taxon>Chelicerata</taxon>
        <taxon>Arachnida</taxon>
        <taxon>Araneae</taxon>
        <taxon>Araneomorphae</taxon>
        <taxon>Entelegynae</taxon>
        <taxon>Araneoidea</taxon>
        <taxon>Araneidae</taxon>
        <taxon>Caerostris</taxon>
    </lineage>
</organism>
<dbReference type="EMBL" id="BPLQ01004635">
    <property type="protein sequence ID" value="GIY09440.1"/>
    <property type="molecule type" value="Genomic_DNA"/>
</dbReference>
<dbReference type="Gene3D" id="3.30.450.40">
    <property type="match status" value="1"/>
</dbReference>
<keyword evidence="2" id="KW-1185">Reference proteome</keyword>
<reference evidence="1 2" key="1">
    <citation type="submission" date="2021-06" db="EMBL/GenBank/DDBJ databases">
        <title>Caerostris darwini draft genome.</title>
        <authorList>
            <person name="Kono N."/>
            <person name="Arakawa K."/>
        </authorList>
    </citation>
    <scope>NUCLEOTIDE SEQUENCE [LARGE SCALE GENOMIC DNA]</scope>
</reference>
<evidence type="ECO:0000313" key="1">
    <source>
        <dbReference type="EMBL" id="GIY09440.1"/>
    </source>
</evidence>
<dbReference type="InterPro" id="IPR029016">
    <property type="entry name" value="GAF-like_dom_sf"/>
</dbReference>
<proteinExistence type="predicted"/>
<sequence>MVDTKIGILMIQGDLCWNENMSFIENVVRPNLNTTSDGIPTFLTLSVSGNSVPLFDSTSSYAVRKILKQLVTLSYERELIFELAKEIKDGLEQRSLSHKILQNISIFTNADRCSLCLVKGEKGDPNRYKKPPFIIPVLVVDMTLTCRRASLRTHAGDKYPP</sequence>
<name>A0AAV4QN05_9ARAC</name>
<gene>
    <name evidence="1" type="primary">Pde11_1</name>
    <name evidence="1" type="ORF">CDAR_605941</name>
</gene>
<evidence type="ECO:0000313" key="2">
    <source>
        <dbReference type="Proteomes" id="UP001054837"/>
    </source>
</evidence>
<protein>
    <submittedName>
        <fullName evidence="1">Phosphodiesterase</fullName>
    </submittedName>
</protein>
<dbReference type="Proteomes" id="UP001054837">
    <property type="component" value="Unassembled WGS sequence"/>
</dbReference>